<dbReference type="InterPro" id="IPR014722">
    <property type="entry name" value="Rib_uL2_dom2"/>
</dbReference>
<keyword evidence="2" id="KW-0689">Ribosomal protein</keyword>
<feature type="domain" description="Large ribosomal subunit protein uL2 C-terminal" evidence="5">
    <location>
        <begin position="124"/>
        <end position="252"/>
    </location>
</feature>
<gene>
    <name evidence="7" type="ORF">METZ01_LOCUS23952</name>
</gene>
<dbReference type="InterPro" id="IPR002171">
    <property type="entry name" value="Ribosomal_uL2"/>
</dbReference>
<dbReference type="Pfam" id="PF00181">
    <property type="entry name" value="Ribosomal_L2_N"/>
    <property type="match status" value="1"/>
</dbReference>
<dbReference type="InterPro" id="IPR008991">
    <property type="entry name" value="Translation_prot_SH3-like_sf"/>
</dbReference>
<protein>
    <submittedName>
        <fullName evidence="7">Uncharacterized protein</fullName>
    </submittedName>
</protein>
<evidence type="ECO:0000256" key="3">
    <source>
        <dbReference type="ARBA" id="ARBA00023274"/>
    </source>
</evidence>
<dbReference type="InterPro" id="IPR005880">
    <property type="entry name" value="Ribosomal_uL2_bac/org-type"/>
</dbReference>
<sequence>MPIRKKKPSSPGVRFQTISGFDEITKAEPEKSLLVSISRSGGRNNNGRVTAKRRGGGHRKQYRIIDFKRGKDGIEAKVVGIEYDPNRSARIALLVYSDGEKRYIIAPAKLNVGDVLVSGENAEIKIGNCLPLKDIPEGTLIHNIEMRPGKGAQIARSAGNGVQLMAKEGEYVTLKLRSGEVRLIHKNCRATIGIVGNSDHENVSIGKAGRGRWMGRRPRVRAVAMNPVDHPMGGGEGRSSGGRHPCSPWGQSAKGLKTRKVNKLSNKFIINRKKKK</sequence>
<dbReference type="GO" id="GO:0015934">
    <property type="term" value="C:large ribosomal subunit"/>
    <property type="evidence" value="ECO:0007669"/>
    <property type="project" value="InterPro"/>
</dbReference>
<dbReference type="NCBIfam" id="TIGR01171">
    <property type="entry name" value="rplB_bact"/>
    <property type="match status" value="1"/>
</dbReference>
<dbReference type="InterPro" id="IPR022669">
    <property type="entry name" value="Ribosomal_uL2_C"/>
</dbReference>
<dbReference type="InterPro" id="IPR014726">
    <property type="entry name" value="Ribosomal_uL2_dom3"/>
</dbReference>
<dbReference type="GO" id="GO:0002181">
    <property type="term" value="P:cytoplasmic translation"/>
    <property type="evidence" value="ECO:0007669"/>
    <property type="project" value="TreeGrafter"/>
</dbReference>
<dbReference type="PIRSF" id="PIRSF002158">
    <property type="entry name" value="Ribosomal_L2"/>
    <property type="match status" value="1"/>
</dbReference>
<dbReference type="EMBL" id="UINC01001111">
    <property type="protein sequence ID" value="SUZ71098.1"/>
    <property type="molecule type" value="Genomic_DNA"/>
</dbReference>
<feature type="compositionally biased region" description="Polar residues" evidence="4">
    <location>
        <begin position="36"/>
        <end position="48"/>
    </location>
</feature>
<reference evidence="7" key="1">
    <citation type="submission" date="2018-05" db="EMBL/GenBank/DDBJ databases">
        <authorList>
            <person name="Lanie J.A."/>
            <person name="Ng W.-L."/>
            <person name="Kazmierczak K.M."/>
            <person name="Andrzejewski T.M."/>
            <person name="Davidsen T.M."/>
            <person name="Wayne K.J."/>
            <person name="Tettelin H."/>
            <person name="Glass J.I."/>
            <person name="Rusch D."/>
            <person name="Podicherti R."/>
            <person name="Tsui H.-C.T."/>
            <person name="Winkler M.E."/>
        </authorList>
    </citation>
    <scope>NUCLEOTIDE SEQUENCE</scope>
</reference>
<dbReference type="SMART" id="SM01382">
    <property type="entry name" value="Ribosomal_L2_C"/>
    <property type="match status" value="1"/>
</dbReference>
<dbReference type="Gene3D" id="2.30.30.30">
    <property type="match status" value="1"/>
</dbReference>
<organism evidence="7">
    <name type="scientific">marine metagenome</name>
    <dbReference type="NCBI Taxonomy" id="408172"/>
    <lineage>
        <taxon>unclassified sequences</taxon>
        <taxon>metagenomes</taxon>
        <taxon>ecological metagenomes</taxon>
    </lineage>
</organism>
<dbReference type="PANTHER" id="PTHR13691">
    <property type="entry name" value="RIBOSOMAL PROTEIN L2"/>
    <property type="match status" value="1"/>
</dbReference>
<proteinExistence type="inferred from homology"/>
<dbReference type="InterPro" id="IPR022666">
    <property type="entry name" value="Ribosomal_uL2_RNA-bd_dom"/>
</dbReference>
<dbReference type="FunFam" id="2.40.50.140:FF:000003">
    <property type="entry name" value="50S ribosomal protein L2"/>
    <property type="match status" value="1"/>
</dbReference>
<dbReference type="SMART" id="SM01383">
    <property type="entry name" value="Ribosomal_L2"/>
    <property type="match status" value="1"/>
</dbReference>
<comment type="similarity">
    <text evidence="1">Belongs to the universal ribosomal protein uL2 family.</text>
</comment>
<feature type="region of interest" description="Disordered" evidence="4">
    <location>
        <begin position="36"/>
        <end position="55"/>
    </location>
</feature>
<dbReference type="SUPFAM" id="SSF50249">
    <property type="entry name" value="Nucleic acid-binding proteins"/>
    <property type="match status" value="1"/>
</dbReference>
<feature type="domain" description="Large ribosomal subunit protein uL2 RNA-binding" evidence="6">
    <location>
        <begin position="42"/>
        <end position="118"/>
    </location>
</feature>
<dbReference type="FunFam" id="4.10.950.10:FF:000001">
    <property type="entry name" value="50S ribosomal protein L2"/>
    <property type="match status" value="1"/>
</dbReference>
<feature type="region of interest" description="Disordered" evidence="4">
    <location>
        <begin position="226"/>
        <end position="257"/>
    </location>
</feature>
<evidence type="ECO:0000259" key="5">
    <source>
        <dbReference type="SMART" id="SM01382"/>
    </source>
</evidence>
<dbReference type="InterPro" id="IPR012340">
    <property type="entry name" value="NA-bd_OB-fold"/>
</dbReference>
<dbReference type="AlphaFoldDB" id="A0A381PWZ8"/>
<accession>A0A381PWZ8</accession>
<evidence type="ECO:0000256" key="4">
    <source>
        <dbReference type="SAM" id="MobiDB-lite"/>
    </source>
</evidence>
<dbReference type="PANTHER" id="PTHR13691:SF5">
    <property type="entry name" value="LARGE RIBOSOMAL SUBUNIT PROTEIN UL2M"/>
    <property type="match status" value="1"/>
</dbReference>
<dbReference type="GO" id="GO:0016740">
    <property type="term" value="F:transferase activity"/>
    <property type="evidence" value="ECO:0007669"/>
    <property type="project" value="InterPro"/>
</dbReference>
<dbReference type="Pfam" id="PF03947">
    <property type="entry name" value="Ribosomal_L2_C"/>
    <property type="match status" value="1"/>
</dbReference>
<evidence type="ECO:0000313" key="7">
    <source>
        <dbReference type="EMBL" id="SUZ71098.1"/>
    </source>
</evidence>
<name>A0A381PWZ8_9ZZZZ</name>
<evidence type="ECO:0000259" key="6">
    <source>
        <dbReference type="SMART" id="SM01383"/>
    </source>
</evidence>
<dbReference type="GO" id="GO:0003735">
    <property type="term" value="F:structural constituent of ribosome"/>
    <property type="evidence" value="ECO:0007669"/>
    <property type="project" value="InterPro"/>
</dbReference>
<dbReference type="GO" id="GO:0003723">
    <property type="term" value="F:RNA binding"/>
    <property type="evidence" value="ECO:0007669"/>
    <property type="project" value="InterPro"/>
</dbReference>
<dbReference type="SUPFAM" id="SSF50104">
    <property type="entry name" value="Translation proteins SH3-like domain"/>
    <property type="match status" value="1"/>
</dbReference>
<dbReference type="FunFam" id="2.30.30.30:FF:000001">
    <property type="entry name" value="50S ribosomal protein L2"/>
    <property type="match status" value="1"/>
</dbReference>
<dbReference type="Gene3D" id="4.10.950.10">
    <property type="entry name" value="Ribosomal protein L2, domain 3"/>
    <property type="match status" value="1"/>
</dbReference>
<evidence type="ECO:0000256" key="1">
    <source>
        <dbReference type="ARBA" id="ARBA00005636"/>
    </source>
</evidence>
<evidence type="ECO:0000256" key="2">
    <source>
        <dbReference type="ARBA" id="ARBA00022980"/>
    </source>
</evidence>
<dbReference type="Gene3D" id="2.40.50.140">
    <property type="entry name" value="Nucleic acid-binding proteins"/>
    <property type="match status" value="1"/>
</dbReference>
<dbReference type="HAMAP" id="MF_01320_B">
    <property type="entry name" value="Ribosomal_uL2_B"/>
    <property type="match status" value="1"/>
</dbReference>
<keyword evidence="3" id="KW-0687">Ribonucleoprotein</keyword>